<keyword evidence="2" id="KW-0732">Signal</keyword>
<evidence type="ECO:0000256" key="2">
    <source>
        <dbReference type="SAM" id="SignalP"/>
    </source>
</evidence>
<reference evidence="3 4" key="1">
    <citation type="submission" date="2018-06" db="EMBL/GenBank/DDBJ databases">
        <title>A transcriptomic atlas of mushroom development highlights an independent origin of complex multicellularity.</title>
        <authorList>
            <consortium name="DOE Joint Genome Institute"/>
            <person name="Krizsan K."/>
            <person name="Almasi E."/>
            <person name="Merenyi Z."/>
            <person name="Sahu N."/>
            <person name="Viragh M."/>
            <person name="Koszo T."/>
            <person name="Mondo S."/>
            <person name="Kiss B."/>
            <person name="Balint B."/>
            <person name="Kues U."/>
            <person name="Barry K."/>
            <person name="Hegedus J.C."/>
            <person name="Henrissat B."/>
            <person name="Johnson J."/>
            <person name="Lipzen A."/>
            <person name="Ohm R."/>
            <person name="Nagy I."/>
            <person name="Pangilinan J."/>
            <person name="Yan J."/>
            <person name="Xiong Y."/>
            <person name="Grigoriev I.V."/>
            <person name="Hibbett D.S."/>
            <person name="Nagy L.G."/>
        </authorList>
    </citation>
    <scope>NUCLEOTIDE SEQUENCE [LARGE SCALE GENOMIC DNA]</scope>
    <source>
        <strain evidence="3 4">SZMC22713</strain>
    </source>
</reference>
<keyword evidence="1" id="KW-1133">Transmembrane helix</keyword>
<dbReference type="EMBL" id="ML170252">
    <property type="protein sequence ID" value="TDL16074.1"/>
    <property type="molecule type" value="Genomic_DNA"/>
</dbReference>
<accession>A0A4Y7PKR7</accession>
<evidence type="ECO:0008006" key="5">
    <source>
        <dbReference type="Google" id="ProtNLM"/>
    </source>
</evidence>
<feature type="transmembrane region" description="Helical" evidence="1">
    <location>
        <begin position="162"/>
        <end position="184"/>
    </location>
</feature>
<dbReference type="STRING" id="50990.A0A4Y7PKR7"/>
<dbReference type="Proteomes" id="UP000294933">
    <property type="component" value="Unassembled WGS sequence"/>
</dbReference>
<evidence type="ECO:0000313" key="4">
    <source>
        <dbReference type="Proteomes" id="UP000294933"/>
    </source>
</evidence>
<keyword evidence="1" id="KW-0472">Membrane</keyword>
<protein>
    <recommendedName>
        <fullName evidence="5">MARVEL domain-containing protein</fullName>
    </recommendedName>
</protein>
<dbReference type="AlphaFoldDB" id="A0A4Y7PKR7"/>
<dbReference type="OrthoDB" id="2560085at2759"/>
<dbReference type="VEuPathDB" id="FungiDB:BD410DRAFT_795696"/>
<name>A0A4Y7PKR7_9AGAM</name>
<keyword evidence="4" id="KW-1185">Reference proteome</keyword>
<gene>
    <name evidence="3" type="ORF">BD410DRAFT_795696</name>
</gene>
<keyword evidence="1" id="KW-0812">Transmembrane</keyword>
<feature type="chain" id="PRO_5021214422" description="MARVEL domain-containing protein" evidence="2">
    <location>
        <begin position="24"/>
        <end position="234"/>
    </location>
</feature>
<feature type="transmembrane region" description="Helical" evidence="1">
    <location>
        <begin position="54"/>
        <end position="78"/>
    </location>
</feature>
<evidence type="ECO:0000313" key="3">
    <source>
        <dbReference type="EMBL" id="TDL16074.1"/>
    </source>
</evidence>
<feature type="signal peptide" evidence="2">
    <location>
        <begin position="1"/>
        <end position="23"/>
    </location>
</feature>
<organism evidence="3 4">
    <name type="scientific">Rickenella mellea</name>
    <dbReference type="NCBI Taxonomy" id="50990"/>
    <lineage>
        <taxon>Eukaryota</taxon>
        <taxon>Fungi</taxon>
        <taxon>Dikarya</taxon>
        <taxon>Basidiomycota</taxon>
        <taxon>Agaricomycotina</taxon>
        <taxon>Agaricomycetes</taxon>
        <taxon>Hymenochaetales</taxon>
        <taxon>Rickenellaceae</taxon>
        <taxon>Rickenella</taxon>
    </lineage>
</organism>
<sequence>MDIARLTSLGLAWVFSLISGSLGLNALFESSHSKSFLKKNAPSGVTLTIDASDILQSGVVLTVSCALLAILTSVLLLLAFFPRKVTGNVSTTRGYRIQAYVTAFTTLWIFAALIAYDVVVSTRSARVTAMVGKLTLPDSAVRQQEMMLGVSPVYWKQNYLRWQAFVTWFAVLFGTLSSIFLFLASRSLLVTKGLDFDMGNTGNRDKEIDTHPEDLKHAYSLPSVRTTVFDVTLP</sequence>
<proteinExistence type="predicted"/>
<evidence type="ECO:0000256" key="1">
    <source>
        <dbReference type="SAM" id="Phobius"/>
    </source>
</evidence>
<feature type="transmembrane region" description="Helical" evidence="1">
    <location>
        <begin position="99"/>
        <end position="116"/>
    </location>
</feature>